<gene>
    <name evidence="10" type="ORF">IHE39_24955</name>
</gene>
<dbReference type="Gene3D" id="3.40.50.300">
    <property type="entry name" value="P-loop containing nucleotide triphosphate hydrolases"/>
    <property type="match status" value="1"/>
</dbReference>
<evidence type="ECO:0000256" key="8">
    <source>
        <dbReference type="RuleBase" id="RU004082"/>
    </source>
</evidence>
<evidence type="ECO:0000256" key="4">
    <source>
        <dbReference type="ARBA" id="ARBA00022741"/>
    </source>
</evidence>
<keyword evidence="4" id="KW-0547">Nucleotide-binding</keyword>
<dbReference type="InterPro" id="IPR006082">
    <property type="entry name" value="PRK"/>
</dbReference>
<dbReference type="NCBIfam" id="NF011997">
    <property type="entry name" value="PRK15453.1"/>
    <property type="match status" value="1"/>
</dbReference>
<sequence>MSAKHPIISITGSSGAGTTSVKRIFEQILRREKIEAAFIEGDAFHRYDRAGMKEKVAEEEKKGNPNFTHFNAEANELAILEGVFEEYGRRGSGKTRTYIHDEDEAKLFGAPPGTFTDWREFPASDLLFYEGLHGCAVTDKVDLAKHADLKIGVVPVINLEWIQKIHRDRATRGYSTEAVVDVILRRMPDYVRYIVPQFALTNINFQRVPIVDTSNPFIARWIPTPDESMLVIRFANPRGIDFPYLLSMIHDSFMSRANSIVVPGNKLDLAMQLILTPLILQLIERRRRVAT</sequence>
<evidence type="ECO:0000256" key="2">
    <source>
        <dbReference type="ARBA" id="ARBA00012042"/>
    </source>
</evidence>
<dbReference type="Proteomes" id="UP000598227">
    <property type="component" value="Unassembled WGS sequence"/>
</dbReference>
<evidence type="ECO:0000256" key="1">
    <source>
        <dbReference type="ARBA" id="ARBA00009719"/>
    </source>
</evidence>
<reference evidence="10 11" key="1">
    <citation type="submission" date="2020-09" db="EMBL/GenBank/DDBJ databases">
        <title>Draft Genome Sequence of Aminobacter carboxidus type strain DSM 1086, a soil Gram-negative carboxydobacterium.</title>
        <authorList>
            <person name="Turrini P."/>
            <person name="Tescari M."/>
            <person name="Artuso I."/>
            <person name="Lugli G.A."/>
            <person name="Frangipani E."/>
            <person name="Ventura M."/>
            <person name="Visca P."/>
        </authorList>
    </citation>
    <scope>NUCLEOTIDE SEQUENCE [LARGE SCALE GENOMIC DNA]</scope>
    <source>
        <strain evidence="10 11">DSM 1086</strain>
    </source>
</reference>
<dbReference type="EMBL" id="JACZEP010000011">
    <property type="protein sequence ID" value="MBE1207544.1"/>
    <property type="molecule type" value="Genomic_DNA"/>
</dbReference>
<dbReference type="InterPro" id="IPR006083">
    <property type="entry name" value="PRK/URK"/>
</dbReference>
<evidence type="ECO:0000256" key="3">
    <source>
        <dbReference type="ARBA" id="ARBA00022679"/>
    </source>
</evidence>
<evidence type="ECO:0000259" key="9">
    <source>
        <dbReference type="Pfam" id="PF00485"/>
    </source>
</evidence>
<dbReference type="InterPro" id="IPR027417">
    <property type="entry name" value="P-loop_NTPase"/>
</dbReference>
<dbReference type="PRINTS" id="PR00478">
    <property type="entry name" value="PHRIBLKINASE"/>
</dbReference>
<dbReference type="Pfam" id="PF00485">
    <property type="entry name" value="PRK"/>
    <property type="match status" value="1"/>
</dbReference>
<comment type="catalytic activity">
    <reaction evidence="7 8">
        <text>D-ribulose 5-phosphate + ATP = D-ribulose 1,5-bisphosphate + ADP + H(+)</text>
        <dbReference type="Rhea" id="RHEA:19365"/>
        <dbReference type="ChEBI" id="CHEBI:15378"/>
        <dbReference type="ChEBI" id="CHEBI:30616"/>
        <dbReference type="ChEBI" id="CHEBI:57870"/>
        <dbReference type="ChEBI" id="CHEBI:58121"/>
        <dbReference type="ChEBI" id="CHEBI:456216"/>
        <dbReference type="EC" id="2.7.1.19"/>
    </reaction>
</comment>
<evidence type="ECO:0000256" key="6">
    <source>
        <dbReference type="ARBA" id="ARBA00022840"/>
    </source>
</evidence>
<dbReference type="PROSITE" id="PS00567">
    <property type="entry name" value="PHOSPHORIBULOKINASE"/>
    <property type="match status" value="1"/>
</dbReference>
<protein>
    <recommendedName>
        <fullName evidence="2 8">Phosphoribulokinase</fullName>
        <ecNumber evidence="2 8">2.7.1.19</ecNumber>
    </recommendedName>
</protein>
<dbReference type="GO" id="GO:0008974">
    <property type="term" value="F:phosphoribulokinase activity"/>
    <property type="evidence" value="ECO:0007669"/>
    <property type="project" value="UniProtKB-EC"/>
</dbReference>
<proteinExistence type="inferred from homology"/>
<organism evidence="10 11">
    <name type="scientific">Aminobacter carboxidus</name>
    <dbReference type="NCBI Taxonomy" id="376165"/>
    <lineage>
        <taxon>Bacteria</taxon>
        <taxon>Pseudomonadati</taxon>
        <taxon>Pseudomonadota</taxon>
        <taxon>Alphaproteobacteria</taxon>
        <taxon>Hyphomicrobiales</taxon>
        <taxon>Phyllobacteriaceae</taxon>
        <taxon>Aminobacter</taxon>
    </lineage>
</organism>
<evidence type="ECO:0000256" key="7">
    <source>
        <dbReference type="ARBA" id="ARBA00047663"/>
    </source>
</evidence>
<keyword evidence="5" id="KW-0418">Kinase</keyword>
<accession>A0ABR9GVJ4</accession>
<comment type="caution">
    <text evidence="10">The sequence shown here is derived from an EMBL/GenBank/DDBJ whole genome shotgun (WGS) entry which is preliminary data.</text>
</comment>
<keyword evidence="3 10" id="KW-0808">Transferase</keyword>
<name>A0ABR9GVJ4_9HYPH</name>
<dbReference type="RefSeq" id="WP_192568367.1">
    <property type="nucleotide sequence ID" value="NZ_JACZEP010000011.1"/>
</dbReference>
<evidence type="ECO:0000313" key="11">
    <source>
        <dbReference type="Proteomes" id="UP000598227"/>
    </source>
</evidence>
<comment type="similarity">
    <text evidence="1 8">Belongs to the phosphoribulokinase family.</text>
</comment>
<dbReference type="EC" id="2.7.1.19" evidence="2 8"/>
<evidence type="ECO:0000256" key="5">
    <source>
        <dbReference type="ARBA" id="ARBA00022777"/>
    </source>
</evidence>
<feature type="domain" description="Phosphoribulokinase/uridine kinase" evidence="9">
    <location>
        <begin position="7"/>
        <end position="214"/>
    </location>
</feature>
<dbReference type="SUPFAM" id="SSF52540">
    <property type="entry name" value="P-loop containing nucleoside triphosphate hydrolases"/>
    <property type="match status" value="1"/>
</dbReference>
<keyword evidence="6" id="KW-0067">ATP-binding</keyword>
<keyword evidence="11" id="KW-1185">Reference proteome</keyword>
<evidence type="ECO:0000313" key="10">
    <source>
        <dbReference type="EMBL" id="MBE1207544.1"/>
    </source>
</evidence>